<gene>
    <name evidence="2" type="ORF">GCM10009639_51580</name>
</gene>
<dbReference type="Pfam" id="PF04471">
    <property type="entry name" value="Mrr_cat"/>
    <property type="match status" value="1"/>
</dbReference>
<proteinExistence type="predicted"/>
<keyword evidence="3" id="KW-1185">Reference proteome</keyword>
<feature type="domain" description="Restriction endonuclease type IV Mrr" evidence="1">
    <location>
        <begin position="21"/>
        <end position="132"/>
    </location>
</feature>
<name>A0ABP4J4A8_9ACTN</name>
<evidence type="ECO:0000259" key="1">
    <source>
        <dbReference type="Pfam" id="PF04471"/>
    </source>
</evidence>
<evidence type="ECO:0000313" key="2">
    <source>
        <dbReference type="EMBL" id="GAA1405022.1"/>
    </source>
</evidence>
<dbReference type="Gene3D" id="3.40.1350.10">
    <property type="match status" value="1"/>
</dbReference>
<dbReference type="PANTHER" id="PTHR30015:SF6">
    <property type="entry name" value="SLL1429 PROTEIN"/>
    <property type="match status" value="1"/>
</dbReference>
<dbReference type="EMBL" id="BAAAKJ010000287">
    <property type="protein sequence ID" value="GAA1405022.1"/>
    <property type="molecule type" value="Genomic_DNA"/>
</dbReference>
<reference evidence="3" key="1">
    <citation type="journal article" date="2019" name="Int. J. Syst. Evol. Microbiol.">
        <title>The Global Catalogue of Microorganisms (GCM) 10K type strain sequencing project: providing services to taxonomists for standard genome sequencing and annotation.</title>
        <authorList>
            <consortium name="The Broad Institute Genomics Platform"/>
            <consortium name="The Broad Institute Genome Sequencing Center for Infectious Disease"/>
            <person name="Wu L."/>
            <person name="Ma J."/>
        </authorList>
    </citation>
    <scope>NUCLEOTIDE SEQUENCE [LARGE SCALE GENOMIC DNA]</scope>
    <source>
        <strain evidence="3">JCM 12393</strain>
    </source>
</reference>
<sequence length="151" mass="16507">MLERTRAERLAGLRLSLAEVDAMGDQDFEYALRDLLVRDGWTADQVGRQGDQAADVIGHHPRHGRIVLQAKHTTVGAKVGVQVMYQVKGTAGPVHGADVAVVVTNGGLTRDAMAWGDQYGIHWIDRARLESWAAAGRPLHHLLPLPRRPLG</sequence>
<organism evidence="2 3">
    <name type="scientific">Kitasatospora putterlickiae</name>
    <dbReference type="NCBI Taxonomy" id="221725"/>
    <lineage>
        <taxon>Bacteria</taxon>
        <taxon>Bacillati</taxon>
        <taxon>Actinomycetota</taxon>
        <taxon>Actinomycetes</taxon>
        <taxon>Kitasatosporales</taxon>
        <taxon>Streptomycetaceae</taxon>
        <taxon>Kitasatospora</taxon>
    </lineage>
</organism>
<protein>
    <recommendedName>
        <fullName evidence="1">Restriction endonuclease type IV Mrr domain-containing protein</fullName>
    </recommendedName>
</protein>
<dbReference type="InterPro" id="IPR011856">
    <property type="entry name" value="tRNA_endonuc-like_dom_sf"/>
</dbReference>
<dbReference type="InterPro" id="IPR011335">
    <property type="entry name" value="Restrct_endonuc-II-like"/>
</dbReference>
<accession>A0ABP4J4A8</accession>
<dbReference type="Proteomes" id="UP001499863">
    <property type="component" value="Unassembled WGS sequence"/>
</dbReference>
<dbReference type="InterPro" id="IPR007560">
    <property type="entry name" value="Restrct_endonuc_IV_Mrr"/>
</dbReference>
<dbReference type="PANTHER" id="PTHR30015">
    <property type="entry name" value="MRR RESTRICTION SYSTEM PROTEIN"/>
    <property type="match status" value="1"/>
</dbReference>
<evidence type="ECO:0000313" key="3">
    <source>
        <dbReference type="Proteomes" id="UP001499863"/>
    </source>
</evidence>
<dbReference type="SUPFAM" id="SSF52980">
    <property type="entry name" value="Restriction endonuclease-like"/>
    <property type="match status" value="1"/>
</dbReference>
<dbReference type="InterPro" id="IPR052906">
    <property type="entry name" value="Type_IV_Methyl-Rstrct_Enzyme"/>
</dbReference>
<comment type="caution">
    <text evidence="2">The sequence shown here is derived from an EMBL/GenBank/DDBJ whole genome shotgun (WGS) entry which is preliminary data.</text>
</comment>